<dbReference type="Gene3D" id="2.40.37.10">
    <property type="entry name" value="Lyase, Ornithine Decarboxylase, Chain A, domain 1"/>
    <property type="match status" value="1"/>
</dbReference>
<comment type="function">
    <text evidence="7">Catalyzes the interconversion of L-alanine and D-alanine. May also act on other amino acids.</text>
</comment>
<dbReference type="InterPro" id="IPR000821">
    <property type="entry name" value="Ala_racemase"/>
</dbReference>
<dbReference type="CDD" id="cd00430">
    <property type="entry name" value="PLPDE_III_AR"/>
    <property type="match status" value="1"/>
</dbReference>
<dbReference type="SMART" id="SM01005">
    <property type="entry name" value="Ala_racemase_C"/>
    <property type="match status" value="1"/>
</dbReference>
<feature type="active site" description="Proton acceptor; specific for L-alanine" evidence="7">
    <location>
        <position position="272"/>
    </location>
</feature>
<evidence type="ECO:0000256" key="3">
    <source>
        <dbReference type="ARBA" id="ARBA00007880"/>
    </source>
</evidence>
<dbReference type="GO" id="GO:0030170">
    <property type="term" value="F:pyridoxal phosphate binding"/>
    <property type="evidence" value="ECO:0007669"/>
    <property type="project" value="UniProtKB-UniRule"/>
</dbReference>
<comment type="pathway">
    <text evidence="7">Amino-acid biosynthesis; D-alanine biosynthesis; D-alanine from L-alanine: step 1/1.</text>
</comment>
<keyword evidence="5 7" id="KW-0663">Pyridoxal phosphate</keyword>
<dbReference type="PANTHER" id="PTHR30511">
    <property type="entry name" value="ALANINE RACEMASE"/>
    <property type="match status" value="1"/>
</dbReference>
<dbReference type="PROSITE" id="PS00395">
    <property type="entry name" value="ALANINE_RACEMASE"/>
    <property type="match status" value="1"/>
</dbReference>
<dbReference type="SUPFAM" id="SSF50621">
    <property type="entry name" value="Alanine racemase C-terminal domain-like"/>
    <property type="match status" value="1"/>
</dbReference>
<feature type="modified residue" description="N6-(pyridoxal phosphate)lysine" evidence="7 8">
    <location>
        <position position="40"/>
    </location>
</feature>
<dbReference type="KEGG" id="dvn:HQ394_03280"/>
<gene>
    <name evidence="11" type="primary">alr</name>
    <name evidence="11" type="ORF">HQ394_03280</name>
</gene>
<dbReference type="InterPro" id="IPR011079">
    <property type="entry name" value="Ala_racemase_C"/>
</dbReference>
<evidence type="ECO:0000256" key="7">
    <source>
        <dbReference type="HAMAP-Rule" id="MF_01201"/>
    </source>
</evidence>
<comment type="similarity">
    <text evidence="3 7">Belongs to the alanine racemase family.</text>
</comment>
<proteinExistence type="inferred from homology"/>
<feature type="domain" description="Alanine racemase C-terminal" evidence="10">
    <location>
        <begin position="251"/>
        <end position="377"/>
    </location>
</feature>
<dbReference type="Proteomes" id="UP000516369">
    <property type="component" value="Chromosome"/>
</dbReference>
<evidence type="ECO:0000256" key="1">
    <source>
        <dbReference type="ARBA" id="ARBA00000316"/>
    </source>
</evidence>
<dbReference type="SUPFAM" id="SSF51419">
    <property type="entry name" value="PLP-binding barrel"/>
    <property type="match status" value="1"/>
</dbReference>
<organism evidence="11 12">
    <name type="scientific">Defluviicoccus vanus</name>
    <dbReference type="NCBI Taxonomy" id="111831"/>
    <lineage>
        <taxon>Bacteria</taxon>
        <taxon>Pseudomonadati</taxon>
        <taxon>Pseudomonadota</taxon>
        <taxon>Alphaproteobacteria</taxon>
        <taxon>Rhodospirillales</taxon>
        <taxon>Rhodospirillaceae</taxon>
        <taxon>Defluviicoccus</taxon>
    </lineage>
</organism>
<dbReference type="GO" id="GO:0030632">
    <property type="term" value="P:D-alanine biosynthetic process"/>
    <property type="evidence" value="ECO:0007669"/>
    <property type="project" value="UniProtKB-UniRule"/>
</dbReference>
<dbReference type="Pfam" id="PF00842">
    <property type="entry name" value="Ala_racemase_C"/>
    <property type="match status" value="1"/>
</dbReference>
<dbReference type="EMBL" id="CP053923">
    <property type="protein sequence ID" value="QNT68568.1"/>
    <property type="molecule type" value="Genomic_DNA"/>
</dbReference>
<evidence type="ECO:0000256" key="2">
    <source>
        <dbReference type="ARBA" id="ARBA00001933"/>
    </source>
</evidence>
<dbReference type="NCBIfam" id="TIGR00492">
    <property type="entry name" value="alr"/>
    <property type="match status" value="1"/>
</dbReference>
<feature type="binding site" evidence="7 9">
    <location>
        <position position="320"/>
    </location>
    <ligand>
        <name>substrate</name>
    </ligand>
</feature>
<evidence type="ECO:0000313" key="11">
    <source>
        <dbReference type="EMBL" id="QNT68568.1"/>
    </source>
</evidence>
<dbReference type="GO" id="GO:0005829">
    <property type="term" value="C:cytosol"/>
    <property type="evidence" value="ECO:0007669"/>
    <property type="project" value="TreeGrafter"/>
</dbReference>
<evidence type="ECO:0000259" key="10">
    <source>
        <dbReference type="SMART" id="SM01005"/>
    </source>
</evidence>
<dbReference type="AlphaFoldDB" id="A0A7H1MYN2"/>
<dbReference type="InterPro" id="IPR009006">
    <property type="entry name" value="Ala_racemase/Decarboxylase_C"/>
</dbReference>
<feature type="active site" description="Proton acceptor; specific for D-alanine" evidence="7">
    <location>
        <position position="40"/>
    </location>
</feature>
<evidence type="ECO:0000256" key="5">
    <source>
        <dbReference type="ARBA" id="ARBA00022898"/>
    </source>
</evidence>
<keyword evidence="12" id="KW-1185">Reference proteome</keyword>
<accession>A0A7H1MYN2</accession>
<comment type="cofactor">
    <cofactor evidence="2 7 8">
        <name>pyridoxal 5'-phosphate</name>
        <dbReference type="ChEBI" id="CHEBI:597326"/>
    </cofactor>
</comment>
<evidence type="ECO:0000256" key="9">
    <source>
        <dbReference type="PIRSR" id="PIRSR600821-52"/>
    </source>
</evidence>
<feature type="binding site" evidence="7 9">
    <location>
        <position position="150"/>
    </location>
    <ligand>
        <name>substrate</name>
    </ligand>
</feature>
<evidence type="ECO:0000313" key="12">
    <source>
        <dbReference type="Proteomes" id="UP000516369"/>
    </source>
</evidence>
<reference evidence="11 12" key="1">
    <citation type="submission" date="2020-05" db="EMBL/GenBank/DDBJ databases">
        <title>Complete closed genome sequence of Defluviicoccus vanus.</title>
        <authorList>
            <person name="Bessarab I."/>
            <person name="Arumugam K."/>
            <person name="Maszenan A.M."/>
            <person name="Seviour R.J."/>
            <person name="Williams R.B."/>
        </authorList>
    </citation>
    <scope>NUCLEOTIDE SEQUENCE [LARGE SCALE GENOMIC DNA]</scope>
    <source>
        <strain evidence="11 12">Ben 114</strain>
    </source>
</reference>
<sequence>MSTTASIASAVLTIDLDAIVANWRWLQAMVSPAECAAVVKANAYGLGVAAVAPALAAADCRTFFVSSVDEGIHLRCILGLPPPAKRHRSAKSAAIYLLNGLISGCEADLTAHELQPVLNSLAEIDAWTAHARRLDRPLPAAIQVDTGMSRLGLPPEELAIVATDRQRLQGIQLTAIVSHLACAEAPSHHLNALQLSRFRDALTRLPPARPSLANSSGILLGTDYHGRLVRPGIALYGGAPRPEEANPMQPVLRLEGRVLQVRTIDAATTVGYGATHQSARRERIATVAVGYADGYLRSLSSRGTGYIGDRPVPLVGRVSMDLITFDVSGLPEADVRPGTPIELIGPHHSVDAVASDAGTIAYEILTSLGSRYRRVYTRSGA</sequence>
<dbReference type="HAMAP" id="MF_01201">
    <property type="entry name" value="Ala_racemase"/>
    <property type="match status" value="1"/>
</dbReference>
<dbReference type="EC" id="5.1.1.1" evidence="4 7"/>
<dbReference type="PRINTS" id="PR00992">
    <property type="entry name" value="ALARACEMASE"/>
</dbReference>
<keyword evidence="6 7" id="KW-0413">Isomerase</keyword>
<evidence type="ECO:0000256" key="4">
    <source>
        <dbReference type="ARBA" id="ARBA00013089"/>
    </source>
</evidence>
<dbReference type="Gene3D" id="3.20.20.10">
    <property type="entry name" value="Alanine racemase"/>
    <property type="match status" value="1"/>
</dbReference>
<protein>
    <recommendedName>
        <fullName evidence="4 7">Alanine racemase</fullName>
        <ecNumber evidence="4 7">5.1.1.1</ecNumber>
    </recommendedName>
</protein>
<comment type="catalytic activity">
    <reaction evidence="1 7">
        <text>L-alanine = D-alanine</text>
        <dbReference type="Rhea" id="RHEA:20249"/>
        <dbReference type="ChEBI" id="CHEBI:57416"/>
        <dbReference type="ChEBI" id="CHEBI:57972"/>
        <dbReference type="EC" id="5.1.1.1"/>
    </reaction>
</comment>
<dbReference type="InterPro" id="IPR029066">
    <property type="entry name" value="PLP-binding_barrel"/>
</dbReference>
<dbReference type="Pfam" id="PF01168">
    <property type="entry name" value="Ala_racemase_N"/>
    <property type="match status" value="1"/>
</dbReference>
<dbReference type="PANTHER" id="PTHR30511:SF0">
    <property type="entry name" value="ALANINE RACEMASE, CATABOLIC-RELATED"/>
    <property type="match status" value="1"/>
</dbReference>
<dbReference type="RefSeq" id="WP_190262007.1">
    <property type="nucleotide sequence ID" value="NZ_CP053923.1"/>
</dbReference>
<name>A0A7H1MYN2_9PROT</name>
<dbReference type="InterPro" id="IPR020622">
    <property type="entry name" value="Ala_racemase_pyridoxalP-BS"/>
</dbReference>
<evidence type="ECO:0000256" key="8">
    <source>
        <dbReference type="PIRSR" id="PIRSR600821-50"/>
    </source>
</evidence>
<dbReference type="GO" id="GO:0008784">
    <property type="term" value="F:alanine racemase activity"/>
    <property type="evidence" value="ECO:0007669"/>
    <property type="project" value="UniProtKB-UniRule"/>
</dbReference>
<dbReference type="InterPro" id="IPR001608">
    <property type="entry name" value="Ala_racemase_N"/>
</dbReference>
<dbReference type="UniPathway" id="UPA00042">
    <property type="reaction ID" value="UER00497"/>
</dbReference>
<evidence type="ECO:0000256" key="6">
    <source>
        <dbReference type="ARBA" id="ARBA00023235"/>
    </source>
</evidence>